<dbReference type="AlphaFoldDB" id="J6HAA5"/>
<keyword evidence="2" id="KW-1185">Reference proteome</keyword>
<gene>
    <name evidence="1" type="ORF">HMPREF1143_1872</name>
</gene>
<evidence type="ECO:0000313" key="1">
    <source>
        <dbReference type="EMBL" id="EJU19798.1"/>
    </source>
</evidence>
<organism evidence="1 2">
    <name type="scientific">Peptoanaerobacter stomatis</name>
    <dbReference type="NCBI Taxonomy" id="796937"/>
    <lineage>
        <taxon>Bacteria</taxon>
        <taxon>Bacillati</taxon>
        <taxon>Bacillota</taxon>
        <taxon>Clostridia</taxon>
        <taxon>Peptostreptococcales</taxon>
        <taxon>Filifactoraceae</taxon>
        <taxon>Peptoanaerobacter</taxon>
    </lineage>
</organism>
<name>J6HAA5_9FIRM</name>
<dbReference type="EMBL" id="ALNK01000038">
    <property type="protein sequence ID" value="EJU19798.1"/>
    <property type="molecule type" value="Genomic_DNA"/>
</dbReference>
<proteinExistence type="predicted"/>
<sequence length="48" mass="5833">MENSIDVDIEYNDIIKIYTFKKMEILKKALKKIFSYLTKMKERVIIFS</sequence>
<reference evidence="1 2" key="1">
    <citation type="submission" date="2012-07" db="EMBL/GenBank/DDBJ databases">
        <authorList>
            <person name="Durkin A.S."/>
            <person name="McCorrison J."/>
            <person name="Torralba M."/>
            <person name="Gillis M."/>
            <person name="Methe B."/>
            <person name="Sutton G."/>
            <person name="Nelson K.E."/>
        </authorList>
    </citation>
    <scope>NUCLEOTIDE SEQUENCE [LARGE SCALE GENOMIC DNA]</scope>
    <source>
        <strain evidence="1 2">OBRC8</strain>
    </source>
</reference>
<comment type="caution">
    <text evidence="1">The sequence shown here is derived from an EMBL/GenBank/DDBJ whole genome shotgun (WGS) entry which is preliminary data.</text>
</comment>
<evidence type="ECO:0000313" key="2">
    <source>
        <dbReference type="Proteomes" id="UP000005244"/>
    </source>
</evidence>
<dbReference type="RefSeq" id="WP_009531777.1">
    <property type="nucleotide sequence ID" value="NZ_ALNK01000038.1"/>
</dbReference>
<dbReference type="Proteomes" id="UP000005244">
    <property type="component" value="Unassembled WGS sequence"/>
</dbReference>
<accession>J6HAA5</accession>
<protein>
    <submittedName>
        <fullName evidence="1">Uncharacterized protein</fullName>
    </submittedName>
</protein>